<dbReference type="InterPro" id="IPR040181">
    <property type="entry name" value="PKHG5/7"/>
</dbReference>
<dbReference type="Proteomes" id="UP001233999">
    <property type="component" value="Unassembled WGS sequence"/>
</dbReference>
<dbReference type="PANTHER" id="PTHR13217">
    <property type="entry name" value="PLECKSTRIN HOMOLOGY DOMAIN-CONTAINING FAMILY G MEMBER 7"/>
    <property type="match status" value="1"/>
</dbReference>
<evidence type="ECO:0000313" key="4">
    <source>
        <dbReference type="Proteomes" id="UP001233999"/>
    </source>
</evidence>
<feature type="non-terminal residue" evidence="3">
    <location>
        <position position="298"/>
    </location>
</feature>
<feature type="domain" description="DH" evidence="2">
    <location>
        <begin position="166"/>
        <end position="260"/>
    </location>
</feature>
<gene>
    <name evidence="3" type="ORF">L9F63_024467</name>
</gene>
<dbReference type="GO" id="GO:0005085">
    <property type="term" value="F:guanyl-nucleotide exchange factor activity"/>
    <property type="evidence" value="ECO:0007669"/>
    <property type="project" value="InterPro"/>
</dbReference>
<protein>
    <recommendedName>
        <fullName evidence="2">DH domain-containing protein</fullName>
    </recommendedName>
</protein>
<keyword evidence="4" id="KW-1185">Reference proteome</keyword>
<feature type="compositionally biased region" description="Pro residues" evidence="1">
    <location>
        <begin position="86"/>
        <end position="99"/>
    </location>
</feature>
<dbReference type="GO" id="GO:0007266">
    <property type="term" value="P:Rho protein signal transduction"/>
    <property type="evidence" value="ECO:0007669"/>
    <property type="project" value="TreeGrafter"/>
</dbReference>
<dbReference type="EMBL" id="JASPKZ010008424">
    <property type="protein sequence ID" value="KAJ9579427.1"/>
    <property type="molecule type" value="Genomic_DNA"/>
</dbReference>
<organism evidence="3 4">
    <name type="scientific">Diploptera punctata</name>
    <name type="common">Pacific beetle cockroach</name>
    <dbReference type="NCBI Taxonomy" id="6984"/>
    <lineage>
        <taxon>Eukaryota</taxon>
        <taxon>Metazoa</taxon>
        <taxon>Ecdysozoa</taxon>
        <taxon>Arthropoda</taxon>
        <taxon>Hexapoda</taxon>
        <taxon>Insecta</taxon>
        <taxon>Pterygota</taxon>
        <taxon>Neoptera</taxon>
        <taxon>Polyneoptera</taxon>
        <taxon>Dictyoptera</taxon>
        <taxon>Blattodea</taxon>
        <taxon>Blaberoidea</taxon>
        <taxon>Blaberidae</taxon>
        <taxon>Diplopterinae</taxon>
        <taxon>Diploptera</taxon>
    </lineage>
</organism>
<name>A0AAD7ZFM3_DIPPU</name>
<dbReference type="PROSITE" id="PS50010">
    <property type="entry name" value="DH_2"/>
    <property type="match status" value="1"/>
</dbReference>
<proteinExistence type="predicted"/>
<dbReference type="InterPro" id="IPR035899">
    <property type="entry name" value="DBL_dom_sf"/>
</dbReference>
<dbReference type="AlphaFoldDB" id="A0AAD7ZFM3"/>
<evidence type="ECO:0000256" key="1">
    <source>
        <dbReference type="SAM" id="MobiDB-lite"/>
    </source>
</evidence>
<evidence type="ECO:0000259" key="2">
    <source>
        <dbReference type="PROSITE" id="PS50010"/>
    </source>
</evidence>
<accession>A0AAD7ZFM3</accession>
<dbReference type="PANTHER" id="PTHR13217:SF6">
    <property type="entry name" value="PLECKSTRIN HOMOLOGY DOMAIN-CONTAINING FAMILY G MEMBER 7"/>
    <property type="match status" value="1"/>
</dbReference>
<reference evidence="3" key="2">
    <citation type="submission" date="2023-05" db="EMBL/GenBank/DDBJ databases">
        <authorList>
            <person name="Fouks B."/>
        </authorList>
    </citation>
    <scope>NUCLEOTIDE SEQUENCE</scope>
    <source>
        <strain evidence="3">Stay&amp;Tobe</strain>
        <tissue evidence="3">Testes</tissue>
    </source>
</reference>
<dbReference type="SUPFAM" id="SSF48065">
    <property type="entry name" value="DBL homology domain (DH-domain)"/>
    <property type="match status" value="1"/>
</dbReference>
<comment type="caution">
    <text evidence="3">The sequence shown here is derived from an EMBL/GenBank/DDBJ whole genome shotgun (WGS) entry which is preliminary data.</text>
</comment>
<feature type="compositionally biased region" description="Low complexity" evidence="1">
    <location>
        <begin position="73"/>
        <end position="85"/>
    </location>
</feature>
<dbReference type="InterPro" id="IPR000219">
    <property type="entry name" value="DH_dom"/>
</dbReference>
<sequence>GVNSRKGKNTWSLLRLFERSSRGKSGSLCGLEEVLSCMQRIDFDDEQLSKYRGMCWTEFVAHVEKKNRGDGTSSSSSSNSSLASSPEPPPRPASPPPVISSPRRRLRGALVRAQSERCFERRLTGARSMWRGLDRTLPMKPSPLVSTLSEKDLLVSPGSTSRAESKRREAVWDLFQSECAFLYDHLMVLKNVFMEPLKKIQVEGFAMFAEPELLFGNLDELCCVTYAFCKEFISLLLENVGAGGELPTIDVLVKLFQKFALDRYHSGLLNIDNVNYFQHVLIRHIAPKLEGQNIAPDG</sequence>
<feature type="region of interest" description="Disordered" evidence="1">
    <location>
        <begin position="67"/>
        <end position="104"/>
    </location>
</feature>
<feature type="non-terminal residue" evidence="3">
    <location>
        <position position="1"/>
    </location>
</feature>
<reference evidence="3" key="1">
    <citation type="journal article" date="2023" name="IScience">
        <title>Live-bearing cockroach genome reveals convergent evolutionary mechanisms linked to viviparity in insects and beyond.</title>
        <authorList>
            <person name="Fouks B."/>
            <person name="Harrison M.C."/>
            <person name="Mikhailova A.A."/>
            <person name="Marchal E."/>
            <person name="English S."/>
            <person name="Carruthers M."/>
            <person name="Jennings E.C."/>
            <person name="Chiamaka E.L."/>
            <person name="Frigard R.A."/>
            <person name="Pippel M."/>
            <person name="Attardo G.M."/>
            <person name="Benoit J.B."/>
            <person name="Bornberg-Bauer E."/>
            <person name="Tobe S.S."/>
        </authorList>
    </citation>
    <scope>NUCLEOTIDE SEQUENCE</scope>
    <source>
        <strain evidence="3">Stay&amp;Tobe</strain>
    </source>
</reference>
<dbReference type="Gene3D" id="1.20.900.10">
    <property type="entry name" value="Dbl homology (DH) domain"/>
    <property type="match status" value="1"/>
</dbReference>
<evidence type="ECO:0000313" key="3">
    <source>
        <dbReference type="EMBL" id="KAJ9579427.1"/>
    </source>
</evidence>